<evidence type="ECO:0000313" key="2">
    <source>
        <dbReference type="Proteomes" id="UP000184330"/>
    </source>
</evidence>
<gene>
    <name evidence="1" type="ORF">PAC_17918</name>
</gene>
<name>A0A1L7XSP8_9HELO</name>
<dbReference type="OrthoDB" id="6077919at2759"/>
<keyword evidence="2" id="KW-1185">Reference proteome</keyword>
<reference evidence="1 2" key="1">
    <citation type="submission" date="2016-03" db="EMBL/GenBank/DDBJ databases">
        <authorList>
            <person name="Ploux O."/>
        </authorList>
    </citation>
    <scope>NUCLEOTIDE SEQUENCE [LARGE SCALE GENOMIC DNA]</scope>
    <source>
        <strain evidence="1 2">UAMH 11012</strain>
    </source>
</reference>
<evidence type="ECO:0008006" key="3">
    <source>
        <dbReference type="Google" id="ProtNLM"/>
    </source>
</evidence>
<protein>
    <recommendedName>
        <fullName evidence="3">C2H2-type domain-containing protein</fullName>
    </recommendedName>
</protein>
<accession>A0A1L7XSP8</accession>
<sequence>MQMHKASRAHKPLCAPLHCIGSNGCRKKFDSPSSMILHLESGSCPSGLTRRKLNAVIAQQDLKHLITSPTALGSTESMGGSCVSSEDGGAILTPSSSSLSLLQHSDSWSSFSTGWGIPTPVESSLSFSPSEEMTLQSDDIQDISYVTPSPLFLCPLCPPASNRFRTARDLDNHSRSPAHALKIFHCPAALFGRSRKKLAEKSFSTLSGLAMHVESGAYGKKMFREVLKFVNERLKDIGIREIRLVK</sequence>
<dbReference type="EMBL" id="FJOG01000050">
    <property type="protein sequence ID" value="CZR68019.1"/>
    <property type="molecule type" value="Genomic_DNA"/>
</dbReference>
<evidence type="ECO:0000313" key="1">
    <source>
        <dbReference type="EMBL" id="CZR68019.1"/>
    </source>
</evidence>
<proteinExistence type="predicted"/>
<dbReference type="Proteomes" id="UP000184330">
    <property type="component" value="Unassembled WGS sequence"/>
</dbReference>
<dbReference type="AlphaFoldDB" id="A0A1L7XSP8"/>
<organism evidence="1 2">
    <name type="scientific">Phialocephala subalpina</name>
    <dbReference type="NCBI Taxonomy" id="576137"/>
    <lineage>
        <taxon>Eukaryota</taxon>
        <taxon>Fungi</taxon>
        <taxon>Dikarya</taxon>
        <taxon>Ascomycota</taxon>
        <taxon>Pezizomycotina</taxon>
        <taxon>Leotiomycetes</taxon>
        <taxon>Helotiales</taxon>
        <taxon>Mollisiaceae</taxon>
        <taxon>Phialocephala</taxon>
        <taxon>Phialocephala fortinii species complex</taxon>
    </lineage>
</organism>